<evidence type="ECO:0000313" key="4">
    <source>
        <dbReference type="Proteomes" id="UP000632154"/>
    </source>
</evidence>
<reference evidence="4" key="1">
    <citation type="journal article" date="2019" name="Int. J. Syst. Evol. Microbiol.">
        <title>The Global Catalogue of Microorganisms (GCM) 10K type strain sequencing project: providing services to taxonomists for standard genome sequencing and annotation.</title>
        <authorList>
            <consortium name="The Broad Institute Genomics Platform"/>
            <consortium name="The Broad Institute Genome Sequencing Center for Infectious Disease"/>
            <person name="Wu L."/>
            <person name="Ma J."/>
        </authorList>
    </citation>
    <scope>NUCLEOTIDE SEQUENCE [LARGE SCALE GENOMIC DNA]</scope>
    <source>
        <strain evidence="4">CGMCC 1.18439</strain>
    </source>
</reference>
<dbReference type="PANTHER" id="PTHR37302:SF3">
    <property type="entry name" value="DAMAGE-INDUCIBLE PROTEIN DINB"/>
    <property type="match status" value="1"/>
</dbReference>
<protein>
    <submittedName>
        <fullName evidence="3">Damage-inducible protein DinB</fullName>
    </submittedName>
</protein>
<organism evidence="3 4">
    <name type="scientific">Deinococcus piscis</name>
    <dbReference type="NCBI Taxonomy" id="394230"/>
    <lineage>
        <taxon>Bacteria</taxon>
        <taxon>Thermotogati</taxon>
        <taxon>Deinococcota</taxon>
        <taxon>Deinococci</taxon>
        <taxon>Deinococcales</taxon>
        <taxon>Deinococcaceae</taxon>
        <taxon>Deinococcus</taxon>
    </lineage>
</organism>
<evidence type="ECO:0000256" key="1">
    <source>
        <dbReference type="ARBA" id="ARBA00008635"/>
    </source>
</evidence>
<keyword evidence="2" id="KW-0479">Metal-binding</keyword>
<dbReference type="Proteomes" id="UP000632154">
    <property type="component" value="Unassembled WGS sequence"/>
</dbReference>
<proteinExistence type="inferred from homology"/>
<dbReference type="PANTHER" id="PTHR37302">
    <property type="entry name" value="SLR1116 PROTEIN"/>
    <property type="match status" value="1"/>
</dbReference>
<evidence type="ECO:0000313" key="3">
    <source>
        <dbReference type="EMBL" id="GHG07269.1"/>
    </source>
</evidence>
<keyword evidence="4" id="KW-1185">Reference proteome</keyword>
<gene>
    <name evidence="3" type="ORF">GCM10017783_19780</name>
</gene>
<comment type="caution">
    <text evidence="3">The sequence shown here is derived from an EMBL/GenBank/DDBJ whole genome shotgun (WGS) entry which is preliminary data.</text>
</comment>
<comment type="similarity">
    <text evidence="1">Belongs to the DinB family.</text>
</comment>
<dbReference type="InterPro" id="IPR007837">
    <property type="entry name" value="DinB"/>
</dbReference>
<name>A0ABQ3K8V5_9DEIO</name>
<dbReference type="Gene3D" id="1.20.120.450">
    <property type="entry name" value="dinb family like domain"/>
    <property type="match status" value="1"/>
</dbReference>
<dbReference type="RefSeq" id="WP_189643584.1">
    <property type="nucleotide sequence ID" value="NZ_BNAL01000027.1"/>
</dbReference>
<dbReference type="SUPFAM" id="SSF109854">
    <property type="entry name" value="DinB/YfiT-like putative metalloenzymes"/>
    <property type="match status" value="1"/>
</dbReference>
<accession>A0ABQ3K8V5</accession>
<sequence>MNIPDLYVYLTETRRDLWATLEAAPDDALSNNLLDGERFRCIKDLVFHIAEVEDGWIHGDLLRVPPVQDGSTDLRGRDFYADVPLAKLLAYWQAVEGDTLRHLPALAADPERVVTVEDWPPGHQHFRQGGLLWHVLLLEVRHTAQIAALLRVQGIRPPQLDLLFYLNAVDSGRSSAAFVNGRQEKP</sequence>
<dbReference type="Pfam" id="PF05163">
    <property type="entry name" value="DinB"/>
    <property type="match status" value="1"/>
</dbReference>
<evidence type="ECO:0000256" key="2">
    <source>
        <dbReference type="ARBA" id="ARBA00022723"/>
    </source>
</evidence>
<dbReference type="EMBL" id="BNAL01000027">
    <property type="protein sequence ID" value="GHG07269.1"/>
    <property type="molecule type" value="Genomic_DNA"/>
</dbReference>
<dbReference type="InterPro" id="IPR034660">
    <property type="entry name" value="DinB/YfiT-like"/>
</dbReference>